<accession>A0ACB6Z779</accession>
<name>A0ACB6Z779_THEGA</name>
<protein>
    <submittedName>
        <fullName evidence="1">Uncharacterized protein</fullName>
    </submittedName>
</protein>
<dbReference type="Proteomes" id="UP000886501">
    <property type="component" value="Unassembled WGS sequence"/>
</dbReference>
<evidence type="ECO:0000313" key="1">
    <source>
        <dbReference type="EMBL" id="KAF9645389.1"/>
    </source>
</evidence>
<sequence length="260" mass="29181">MSLFRKLKRAAFGFGRPKLQRKAQLALPEVPFYELDPLPWWSKRSWTYFFVTADAMITISMADMLWNRWTRAEKATAKSEPTGSEQLPAQTQHVLRPFWQRVSAVVGLGCAGSYLAFMIVIGRSRIIHRAWIIPAAANASLASNAPGKSSSTSKQVFFQCVHHWKSQGQLYPYPDCKLYGSAVARGRKDEQEVLMKVQGLRGFYSMSLEGAKINGESVSQGKDGSSLRWARRRLFDAWAERGGSKPKFRPNFSSGPAALN</sequence>
<dbReference type="EMBL" id="MU118092">
    <property type="protein sequence ID" value="KAF9645389.1"/>
    <property type="molecule type" value="Genomic_DNA"/>
</dbReference>
<evidence type="ECO:0000313" key="2">
    <source>
        <dbReference type="Proteomes" id="UP000886501"/>
    </source>
</evidence>
<proteinExistence type="predicted"/>
<organism evidence="1 2">
    <name type="scientific">Thelephora ganbajun</name>
    <name type="common">Ganba fungus</name>
    <dbReference type="NCBI Taxonomy" id="370292"/>
    <lineage>
        <taxon>Eukaryota</taxon>
        <taxon>Fungi</taxon>
        <taxon>Dikarya</taxon>
        <taxon>Basidiomycota</taxon>
        <taxon>Agaricomycotina</taxon>
        <taxon>Agaricomycetes</taxon>
        <taxon>Thelephorales</taxon>
        <taxon>Thelephoraceae</taxon>
        <taxon>Thelephora</taxon>
    </lineage>
</organism>
<reference evidence="1" key="2">
    <citation type="journal article" date="2020" name="Nat. Commun.">
        <title>Large-scale genome sequencing of mycorrhizal fungi provides insights into the early evolution of symbiotic traits.</title>
        <authorList>
            <person name="Miyauchi S."/>
            <person name="Kiss E."/>
            <person name="Kuo A."/>
            <person name="Drula E."/>
            <person name="Kohler A."/>
            <person name="Sanchez-Garcia M."/>
            <person name="Morin E."/>
            <person name="Andreopoulos B."/>
            <person name="Barry K.W."/>
            <person name="Bonito G."/>
            <person name="Buee M."/>
            <person name="Carver A."/>
            <person name="Chen C."/>
            <person name="Cichocki N."/>
            <person name="Clum A."/>
            <person name="Culley D."/>
            <person name="Crous P.W."/>
            <person name="Fauchery L."/>
            <person name="Girlanda M."/>
            <person name="Hayes R.D."/>
            <person name="Keri Z."/>
            <person name="LaButti K."/>
            <person name="Lipzen A."/>
            <person name="Lombard V."/>
            <person name="Magnuson J."/>
            <person name="Maillard F."/>
            <person name="Murat C."/>
            <person name="Nolan M."/>
            <person name="Ohm R.A."/>
            <person name="Pangilinan J."/>
            <person name="Pereira M.F."/>
            <person name="Perotto S."/>
            <person name="Peter M."/>
            <person name="Pfister S."/>
            <person name="Riley R."/>
            <person name="Sitrit Y."/>
            <person name="Stielow J.B."/>
            <person name="Szollosi G."/>
            <person name="Zifcakova L."/>
            <person name="Stursova M."/>
            <person name="Spatafora J.W."/>
            <person name="Tedersoo L."/>
            <person name="Vaario L.M."/>
            <person name="Yamada A."/>
            <person name="Yan M."/>
            <person name="Wang P."/>
            <person name="Xu J."/>
            <person name="Bruns T."/>
            <person name="Baldrian P."/>
            <person name="Vilgalys R."/>
            <person name="Dunand C."/>
            <person name="Henrissat B."/>
            <person name="Grigoriev I.V."/>
            <person name="Hibbett D."/>
            <person name="Nagy L.G."/>
            <person name="Martin F.M."/>
        </authorList>
    </citation>
    <scope>NUCLEOTIDE SEQUENCE</scope>
    <source>
        <strain evidence="1">P2</strain>
    </source>
</reference>
<keyword evidence="2" id="KW-1185">Reference proteome</keyword>
<reference evidence="1" key="1">
    <citation type="submission" date="2019-10" db="EMBL/GenBank/DDBJ databases">
        <authorList>
            <consortium name="DOE Joint Genome Institute"/>
            <person name="Kuo A."/>
            <person name="Miyauchi S."/>
            <person name="Kiss E."/>
            <person name="Drula E."/>
            <person name="Kohler A."/>
            <person name="Sanchez-Garcia M."/>
            <person name="Andreopoulos B."/>
            <person name="Barry K.W."/>
            <person name="Bonito G."/>
            <person name="Buee M."/>
            <person name="Carver A."/>
            <person name="Chen C."/>
            <person name="Cichocki N."/>
            <person name="Clum A."/>
            <person name="Culley D."/>
            <person name="Crous P.W."/>
            <person name="Fauchery L."/>
            <person name="Girlanda M."/>
            <person name="Hayes R."/>
            <person name="Keri Z."/>
            <person name="Labutti K."/>
            <person name="Lipzen A."/>
            <person name="Lombard V."/>
            <person name="Magnuson J."/>
            <person name="Maillard F."/>
            <person name="Morin E."/>
            <person name="Murat C."/>
            <person name="Nolan M."/>
            <person name="Ohm R."/>
            <person name="Pangilinan J."/>
            <person name="Pereira M."/>
            <person name="Perotto S."/>
            <person name="Peter M."/>
            <person name="Riley R."/>
            <person name="Sitrit Y."/>
            <person name="Stielow B."/>
            <person name="Szollosi G."/>
            <person name="Zifcakova L."/>
            <person name="Stursova M."/>
            <person name="Spatafora J.W."/>
            <person name="Tedersoo L."/>
            <person name="Vaario L.-M."/>
            <person name="Yamada A."/>
            <person name="Yan M."/>
            <person name="Wang P."/>
            <person name="Xu J."/>
            <person name="Bruns T."/>
            <person name="Baldrian P."/>
            <person name="Vilgalys R."/>
            <person name="Henrissat B."/>
            <person name="Grigoriev I.V."/>
            <person name="Hibbett D."/>
            <person name="Nagy L.G."/>
            <person name="Martin F.M."/>
        </authorList>
    </citation>
    <scope>NUCLEOTIDE SEQUENCE</scope>
    <source>
        <strain evidence="1">P2</strain>
    </source>
</reference>
<comment type="caution">
    <text evidence="1">The sequence shown here is derived from an EMBL/GenBank/DDBJ whole genome shotgun (WGS) entry which is preliminary data.</text>
</comment>
<gene>
    <name evidence="1" type="ORF">BDM02DRAFT_580157</name>
</gene>